<dbReference type="InterPro" id="IPR004314">
    <property type="entry name" value="Neprosin"/>
</dbReference>
<feature type="compositionally biased region" description="Basic residues" evidence="1">
    <location>
        <begin position="116"/>
        <end position="131"/>
    </location>
</feature>
<feature type="compositionally biased region" description="Pro residues" evidence="1">
    <location>
        <begin position="87"/>
        <end position="100"/>
    </location>
</feature>
<dbReference type="AlphaFoldDB" id="A0A9R0ZLZ4"/>
<feature type="domain" description="Neprosin PEP catalytic" evidence="2">
    <location>
        <begin position="166"/>
        <end position="436"/>
    </location>
</feature>
<protein>
    <recommendedName>
        <fullName evidence="2">Neprosin PEP catalytic domain-containing protein</fullName>
    </recommendedName>
</protein>
<gene>
    <name evidence="3" type="ORF">TRITD_7Av1G251120</name>
</gene>
<evidence type="ECO:0000313" key="4">
    <source>
        <dbReference type="Proteomes" id="UP000324705"/>
    </source>
</evidence>
<accession>A0A9R0ZLZ4</accession>
<feature type="compositionally biased region" description="Low complexity" evidence="1">
    <location>
        <begin position="132"/>
        <end position="162"/>
    </location>
</feature>
<evidence type="ECO:0000313" key="3">
    <source>
        <dbReference type="EMBL" id="VAI80190.1"/>
    </source>
</evidence>
<proteinExistence type="predicted"/>
<dbReference type="Gramene" id="TRITD7Av1G251120.2">
    <property type="protein sequence ID" value="TRITD7Av1G251120.2"/>
    <property type="gene ID" value="TRITD7Av1G251120"/>
</dbReference>
<organism evidence="3 4">
    <name type="scientific">Triticum turgidum subsp. durum</name>
    <name type="common">Durum wheat</name>
    <name type="synonym">Triticum durum</name>
    <dbReference type="NCBI Taxonomy" id="4567"/>
    <lineage>
        <taxon>Eukaryota</taxon>
        <taxon>Viridiplantae</taxon>
        <taxon>Streptophyta</taxon>
        <taxon>Embryophyta</taxon>
        <taxon>Tracheophyta</taxon>
        <taxon>Spermatophyta</taxon>
        <taxon>Magnoliopsida</taxon>
        <taxon>Liliopsida</taxon>
        <taxon>Poales</taxon>
        <taxon>Poaceae</taxon>
        <taxon>BOP clade</taxon>
        <taxon>Pooideae</taxon>
        <taxon>Triticodae</taxon>
        <taxon>Triticeae</taxon>
        <taxon>Triticinae</taxon>
        <taxon>Triticum</taxon>
    </lineage>
</organism>
<sequence>MASLIIFTSLSPSSSSPSSSTAPVRLYRRRPRWHGSSSIWTAPTSRHSAPYRAWTATPSTACPGTSSTRWTTRSSGNTGSRARRRAPCPPPPPPPPPPPSVLARRRRATPPAGPGRRGRRGTTRATARKARCPCGGPPRRTCCAAGSRSSASAASGTAATAHPAPPTPPTSSPATATSTRSRTRRWGSRRSTAPRRPSTSGIRPSRSPTASASRSSGCSPAPSTAPTSTASRPAGSQVSPELYGDSRPRLFTYWTSDAYEATGCYNALCPGFVQTSSRVAIGAAISPVSSLAGEQYDMTLLIWKDPKLGNWWLSYGDAGASQLVGYWPAELFTHLSGHASMVEWGGEVVNTSPGGAHTATQMGSGRFAAEGFGRASYFRNLETVDAGNSLAPVSLDAVQTLAEDGGCYDIKKAYDERDGWGTHFYYGGPGHNPACP</sequence>
<dbReference type="PANTHER" id="PTHR31589:SF110">
    <property type="entry name" value="PROTEIN, PUTATIVE (DUF239)-RELATED"/>
    <property type="match status" value="1"/>
</dbReference>
<keyword evidence="4" id="KW-1185">Reference proteome</keyword>
<feature type="compositionally biased region" description="Polar residues" evidence="1">
    <location>
        <begin position="35"/>
        <end position="47"/>
    </location>
</feature>
<name>A0A9R0ZLZ4_TRITD</name>
<dbReference type="PROSITE" id="PS52045">
    <property type="entry name" value="NEPROSIN_PEP_CD"/>
    <property type="match status" value="1"/>
</dbReference>
<dbReference type="Proteomes" id="UP000324705">
    <property type="component" value="Chromosome 7A"/>
</dbReference>
<evidence type="ECO:0000256" key="1">
    <source>
        <dbReference type="SAM" id="MobiDB-lite"/>
    </source>
</evidence>
<dbReference type="PANTHER" id="PTHR31589">
    <property type="entry name" value="PROTEIN, PUTATIVE (DUF239)-RELATED-RELATED"/>
    <property type="match status" value="1"/>
</dbReference>
<dbReference type="Gene3D" id="3.90.1320.10">
    <property type="entry name" value="Outer-capsid protein sigma 3, large lobe"/>
    <property type="match status" value="1"/>
</dbReference>
<feature type="compositionally biased region" description="Low complexity" evidence="1">
    <location>
        <begin position="189"/>
        <end position="236"/>
    </location>
</feature>
<feature type="compositionally biased region" description="Low complexity" evidence="1">
    <location>
        <begin position="1"/>
        <end position="21"/>
    </location>
</feature>
<reference evidence="3 4" key="1">
    <citation type="submission" date="2017-09" db="EMBL/GenBank/DDBJ databases">
        <authorList>
            <consortium name="International Durum Wheat Genome Sequencing Consortium (IDWGSC)"/>
            <person name="Milanesi L."/>
        </authorList>
    </citation>
    <scope>NUCLEOTIDE SEQUENCE [LARGE SCALE GENOMIC DNA]</scope>
    <source>
        <strain evidence="4">cv. Svevo</strain>
    </source>
</reference>
<evidence type="ECO:0000259" key="2">
    <source>
        <dbReference type="PROSITE" id="PS52045"/>
    </source>
</evidence>
<dbReference type="EMBL" id="LT934123">
    <property type="protein sequence ID" value="VAI80190.1"/>
    <property type="molecule type" value="Genomic_DNA"/>
</dbReference>
<feature type="region of interest" description="Disordered" evidence="1">
    <location>
        <begin position="1"/>
        <end position="243"/>
    </location>
</feature>
<dbReference type="Pfam" id="PF03080">
    <property type="entry name" value="Neprosin"/>
    <property type="match status" value="1"/>
</dbReference>
<dbReference type="InterPro" id="IPR053168">
    <property type="entry name" value="Glutamic_endopeptidase"/>
</dbReference>
<feature type="compositionally biased region" description="Low complexity" evidence="1">
    <location>
        <begin position="64"/>
        <end position="80"/>
    </location>
</feature>